<evidence type="ECO:0000256" key="3">
    <source>
        <dbReference type="ARBA" id="ARBA00011738"/>
    </source>
</evidence>
<dbReference type="InterPro" id="IPR015798">
    <property type="entry name" value="Cu_amine_oxidase_C"/>
</dbReference>
<name>A0A423Q351_9GAMM</name>
<dbReference type="RefSeq" id="WP_123590193.1">
    <property type="nucleotide sequence ID" value="NZ_AYKF01000064.1"/>
</dbReference>
<evidence type="ECO:0000256" key="7">
    <source>
        <dbReference type="ARBA" id="ARBA00023008"/>
    </source>
</evidence>
<gene>
    <name evidence="16" type="primary">tynA</name>
    <name evidence="16" type="ORF">SAHL_04490</name>
</gene>
<feature type="active site" description="Schiff-base intermediate with substrate; via topaquinone" evidence="9">
    <location>
        <position position="383"/>
    </location>
</feature>
<dbReference type="Pfam" id="PF02728">
    <property type="entry name" value="Cu_amine_oxidN3"/>
    <property type="match status" value="1"/>
</dbReference>
<feature type="domain" description="Copper amine oxidase N3-terminal" evidence="15">
    <location>
        <begin position="101"/>
        <end position="196"/>
    </location>
</feature>
<evidence type="ECO:0000313" key="16">
    <source>
        <dbReference type="EMBL" id="ROO33035.1"/>
    </source>
</evidence>
<dbReference type="Gene3D" id="3.10.450.40">
    <property type="match status" value="2"/>
</dbReference>
<feature type="compositionally biased region" description="Polar residues" evidence="12">
    <location>
        <begin position="625"/>
        <end position="634"/>
    </location>
</feature>
<keyword evidence="7 11" id="KW-0186">Copper</keyword>
<dbReference type="EC" id="1.4.3.-" evidence="11"/>
<dbReference type="InterPro" id="IPR000269">
    <property type="entry name" value="Cu_amine_oxidase"/>
</dbReference>
<dbReference type="Proteomes" id="UP000285123">
    <property type="component" value="Unassembled WGS sequence"/>
</dbReference>
<evidence type="ECO:0000256" key="4">
    <source>
        <dbReference type="ARBA" id="ARBA00022723"/>
    </source>
</evidence>
<keyword evidence="6 11" id="KW-0560">Oxidoreductase</keyword>
<dbReference type="InterPro" id="IPR036460">
    <property type="entry name" value="Cu_amine_oxidase_C_sf"/>
</dbReference>
<evidence type="ECO:0000256" key="5">
    <source>
        <dbReference type="ARBA" id="ARBA00022772"/>
    </source>
</evidence>
<dbReference type="PROSITE" id="PS01164">
    <property type="entry name" value="COPPER_AMINE_OXID_1"/>
    <property type="match status" value="1"/>
</dbReference>
<dbReference type="InterPro" id="IPR016182">
    <property type="entry name" value="Cu_amine_oxidase_N-reg"/>
</dbReference>
<accession>A0A423Q351</accession>
<dbReference type="GO" id="GO:0009308">
    <property type="term" value="P:amine metabolic process"/>
    <property type="evidence" value="ECO:0007669"/>
    <property type="project" value="UniProtKB-UniRule"/>
</dbReference>
<evidence type="ECO:0000256" key="9">
    <source>
        <dbReference type="PIRSR" id="PIRSR600269-50"/>
    </source>
</evidence>
<reference evidence="16 17" key="1">
    <citation type="submission" date="2013-10" db="EMBL/GenBank/DDBJ databases">
        <title>Salinisphaera halophila YIM 95161 Genome Sequencing.</title>
        <authorList>
            <person name="Lai Q."/>
            <person name="Li C."/>
            <person name="Shao Z."/>
        </authorList>
    </citation>
    <scope>NUCLEOTIDE SEQUENCE [LARGE SCALE GENOMIC DNA]</scope>
    <source>
        <strain evidence="16 17">YIM 95161</strain>
    </source>
</reference>
<dbReference type="PANTHER" id="PTHR10638">
    <property type="entry name" value="COPPER AMINE OXIDASE"/>
    <property type="match status" value="1"/>
</dbReference>
<dbReference type="SUPFAM" id="SSF54416">
    <property type="entry name" value="Amine oxidase N-terminal region"/>
    <property type="match status" value="2"/>
</dbReference>
<dbReference type="FunFam" id="2.70.98.20:FF:000001">
    <property type="entry name" value="Amine oxidase"/>
    <property type="match status" value="1"/>
</dbReference>
<dbReference type="InterPro" id="IPR049947">
    <property type="entry name" value="Cu_Am_Ox_Cu-bd"/>
</dbReference>
<proteinExistence type="inferred from homology"/>
<dbReference type="Pfam" id="PF02727">
    <property type="entry name" value="Cu_amine_oxidN2"/>
    <property type="match status" value="1"/>
</dbReference>
<evidence type="ECO:0000256" key="12">
    <source>
        <dbReference type="SAM" id="MobiDB-lite"/>
    </source>
</evidence>
<evidence type="ECO:0000256" key="2">
    <source>
        <dbReference type="ARBA" id="ARBA00007983"/>
    </source>
</evidence>
<dbReference type="AlphaFoldDB" id="A0A423Q351"/>
<evidence type="ECO:0000259" key="15">
    <source>
        <dbReference type="Pfam" id="PF02728"/>
    </source>
</evidence>
<dbReference type="GO" id="GO:0005507">
    <property type="term" value="F:copper ion binding"/>
    <property type="evidence" value="ECO:0007669"/>
    <property type="project" value="InterPro"/>
</dbReference>
<comment type="cofactor">
    <cofactor evidence="1">
        <name>Cu cation</name>
        <dbReference type="ChEBI" id="CHEBI:23378"/>
    </cofactor>
</comment>
<feature type="domain" description="Copper amine oxidase N2-terminal" evidence="14">
    <location>
        <begin position="12"/>
        <end position="91"/>
    </location>
</feature>
<sequence length="648" mass="71904">MDDIARTEGTDHPLTPLSAEELAAVVAVIREDGGFGDAPIFHTVTLYEPHKRDVLGWSPGAALAREAFCILMVDGQTWEAVVSLDTASVTRREHKAGVQPGILLEEFVDCEKAVKADPAWQAALKKRGITDFDRAIVDPWSAGFYGDERWPDRRLARAYTWLRGSDDDVGYGRPVDGVHAVVDLERMAVLEVEDHGEVALPPLSGHYTADSVGPLRDDIKALEIVQPDGPSFHVDGQHVEWLGWSFRVGFTPREGLVLHQLAYNDQGRERPVMYRAALSEMVVPYGDPTPVHNRKNAFDVGEYGVGRLANTLTLGCDCLGTIHYFDVDQVTATGEVVHMNRVICLHEEDYGTLWKHTDWRTEHSEVRRSRRLVISFFATVGNYDYGFYWSLYQDGTVEMDIKLTGCLSVGAFPPGETPQYGTLVAPQLYAPIHQHFFNFRLDMTVDGVDNSVREIDTVAAPHDTAVNPHLNAYHPVSTLIANERDGARQADPLAGRQWKIVNPSVTNALGQAVGYALVPGETVRPFAYPDAPVSRRAAFIHHPVWITAYDRDELFAAGDYINQNPADTGLTAYARRQRDLDDTDIVLWHTVGHHHIPRPEDWPVMPVAHAGFALRASGFFDRNPTMNVPPSASSHSRHAGCCNEPSST</sequence>
<keyword evidence="4 11" id="KW-0479">Metal-binding</keyword>
<dbReference type="GO" id="GO:0008131">
    <property type="term" value="F:primary methylamine oxidase activity"/>
    <property type="evidence" value="ECO:0007669"/>
    <property type="project" value="InterPro"/>
</dbReference>
<comment type="PTM">
    <text evidence="10 11">Topaquinone (TPQ) is generated by copper-dependent autoxidation of a specific tyrosyl residue.</text>
</comment>
<dbReference type="Gene3D" id="2.70.98.20">
    <property type="entry name" value="Copper amine oxidase, catalytic domain"/>
    <property type="match status" value="1"/>
</dbReference>
<evidence type="ECO:0000256" key="8">
    <source>
        <dbReference type="ARBA" id="ARBA00023157"/>
    </source>
</evidence>
<evidence type="ECO:0000259" key="13">
    <source>
        <dbReference type="Pfam" id="PF01179"/>
    </source>
</evidence>
<dbReference type="GO" id="GO:0048038">
    <property type="term" value="F:quinone binding"/>
    <property type="evidence" value="ECO:0007669"/>
    <property type="project" value="InterPro"/>
</dbReference>
<dbReference type="InterPro" id="IPR015802">
    <property type="entry name" value="Cu_amine_oxidase_N3"/>
</dbReference>
<protein>
    <recommendedName>
        <fullName evidence="11">Amine oxidase</fullName>
        <ecNumber evidence="11">1.4.3.-</ecNumber>
    </recommendedName>
</protein>
<dbReference type="EMBL" id="AYKF01000064">
    <property type="protein sequence ID" value="ROO33035.1"/>
    <property type="molecule type" value="Genomic_DNA"/>
</dbReference>
<comment type="subunit">
    <text evidence="3">Homodimer.</text>
</comment>
<evidence type="ECO:0000256" key="10">
    <source>
        <dbReference type="PIRSR" id="PIRSR600269-51"/>
    </source>
</evidence>
<feature type="modified residue" description="2',4',5'-topaquinone" evidence="10">
    <location>
        <position position="383"/>
    </location>
</feature>
<dbReference type="InterPro" id="IPR049948">
    <property type="entry name" value="Cu_Am_ox_TPQ-bd"/>
</dbReference>
<evidence type="ECO:0000256" key="6">
    <source>
        <dbReference type="ARBA" id="ARBA00023002"/>
    </source>
</evidence>
<dbReference type="NCBIfam" id="NF008559">
    <property type="entry name" value="PRK11504.1"/>
    <property type="match status" value="1"/>
</dbReference>
<feature type="active site" description="Proton acceptor" evidence="9">
    <location>
        <position position="299"/>
    </location>
</feature>
<comment type="cofactor">
    <cofactor evidence="11">
        <name>Cu cation</name>
        <dbReference type="ChEBI" id="CHEBI:23378"/>
    </cofactor>
    <text evidence="11">Contains 1 topaquinone per subunit.</text>
</comment>
<organism evidence="16 17">
    <name type="scientific">Salinisphaera orenii YIM 95161</name>
    <dbReference type="NCBI Taxonomy" id="1051139"/>
    <lineage>
        <taxon>Bacteria</taxon>
        <taxon>Pseudomonadati</taxon>
        <taxon>Pseudomonadota</taxon>
        <taxon>Gammaproteobacteria</taxon>
        <taxon>Salinisphaerales</taxon>
        <taxon>Salinisphaeraceae</taxon>
        <taxon>Salinisphaera</taxon>
    </lineage>
</organism>
<keyword evidence="8" id="KW-1015">Disulfide bond</keyword>
<keyword evidence="5 9" id="KW-0801">TPQ</keyword>
<dbReference type="Pfam" id="PF01179">
    <property type="entry name" value="Cu_amine_oxid"/>
    <property type="match status" value="1"/>
</dbReference>
<evidence type="ECO:0000256" key="11">
    <source>
        <dbReference type="RuleBase" id="RU000672"/>
    </source>
</evidence>
<feature type="domain" description="Copper amine oxidase catalytic" evidence="13">
    <location>
        <begin position="222"/>
        <end position="626"/>
    </location>
</feature>
<comment type="similarity">
    <text evidence="2 11">Belongs to the copper/topaquinone oxidase family.</text>
</comment>
<dbReference type="PROSITE" id="PS01165">
    <property type="entry name" value="COPPER_AMINE_OXID_2"/>
    <property type="match status" value="1"/>
</dbReference>
<evidence type="ECO:0000313" key="17">
    <source>
        <dbReference type="Proteomes" id="UP000285123"/>
    </source>
</evidence>
<dbReference type="OrthoDB" id="9772590at2"/>
<dbReference type="PANTHER" id="PTHR10638:SF41">
    <property type="entry name" value="AMINE OXIDASE"/>
    <property type="match status" value="1"/>
</dbReference>
<comment type="caution">
    <text evidence="16">The sequence shown here is derived from an EMBL/GenBank/DDBJ whole genome shotgun (WGS) entry which is preliminary data.</text>
</comment>
<dbReference type="SUPFAM" id="SSF49998">
    <property type="entry name" value="Amine oxidase catalytic domain"/>
    <property type="match status" value="1"/>
</dbReference>
<evidence type="ECO:0000259" key="14">
    <source>
        <dbReference type="Pfam" id="PF02727"/>
    </source>
</evidence>
<feature type="region of interest" description="Disordered" evidence="12">
    <location>
        <begin position="625"/>
        <end position="648"/>
    </location>
</feature>
<dbReference type="InterPro" id="IPR015800">
    <property type="entry name" value="Cu_amine_oxidase_N2"/>
</dbReference>
<evidence type="ECO:0000256" key="1">
    <source>
        <dbReference type="ARBA" id="ARBA00001935"/>
    </source>
</evidence>